<keyword evidence="1" id="KW-0812">Transmembrane</keyword>
<dbReference type="RefSeq" id="WP_144563221.1">
    <property type="nucleotide sequence ID" value="NZ_VIVN01000002.1"/>
</dbReference>
<keyword evidence="1" id="KW-1133">Transmembrane helix</keyword>
<keyword evidence="1" id="KW-0472">Membrane</keyword>
<dbReference type="InterPro" id="IPR010690">
    <property type="entry name" value="YqfD"/>
</dbReference>
<dbReference type="NCBIfam" id="TIGR02876">
    <property type="entry name" value="spore_yqfD"/>
    <property type="match status" value="1"/>
</dbReference>
<keyword evidence="3" id="KW-1185">Reference proteome</keyword>
<dbReference type="Proteomes" id="UP000319671">
    <property type="component" value="Unassembled WGS sequence"/>
</dbReference>
<sequence>MKNQWIEFLYGRVIVKVSGKGLERFLNVLTRNGLHIWNVKRHGTETITFKIRVQDALKIRKFARKSDCKISFLQREGAPFLLKRLWKNSGFMLGAAAFIFIIFLLSNMIWGIEIKGAKPATEYQIRKELDKMGVKIGKVQFFVANVEGIQRKLTNNIGALTWVGVELKGTTYHLQVVEKNEPKKPEQFSPQNLIAKKKAIIVKMFVESGQKVVDIHDHVEKGQLLVSGAFGQEDNPELTAAKGEVWGETWYKSHVELPLVTKFKVYNGKEQQKHFLLLGNLEVPIWGFGKPEFKHYETEKNVHNIRFLKWELPISYVNKTIREREVYERSYSTSEAEKMALELAKKQIKSSLDEDAKIKDEKILHKAMENGKVILDIHFKIIENIAVGQPISKETPDDRKINNH</sequence>
<dbReference type="EMBL" id="VIVN01000002">
    <property type="protein sequence ID" value="TWE06489.1"/>
    <property type="molecule type" value="Genomic_DNA"/>
</dbReference>
<evidence type="ECO:0000313" key="2">
    <source>
        <dbReference type="EMBL" id="TWE06489.1"/>
    </source>
</evidence>
<feature type="transmembrane region" description="Helical" evidence="1">
    <location>
        <begin position="91"/>
        <end position="112"/>
    </location>
</feature>
<evidence type="ECO:0000256" key="1">
    <source>
        <dbReference type="SAM" id="Phobius"/>
    </source>
</evidence>
<dbReference type="AlphaFoldDB" id="A0A561DSZ1"/>
<accession>A0A561DSZ1</accession>
<name>A0A561DSZ1_9BACI</name>
<evidence type="ECO:0000313" key="3">
    <source>
        <dbReference type="Proteomes" id="UP000319671"/>
    </source>
</evidence>
<evidence type="ECO:0008006" key="4">
    <source>
        <dbReference type="Google" id="ProtNLM"/>
    </source>
</evidence>
<gene>
    <name evidence="2" type="ORF">FB550_102512</name>
</gene>
<organism evidence="2 3">
    <name type="scientific">Neobacillus bataviensis</name>
    <dbReference type="NCBI Taxonomy" id="220685"/>
    <lineage>
        <taxon>Bacteria</taxon>
        <taxon>Bacillati</taxon>
        <taxon>Bacillota</taxon>
        <taxon>Bacilli</taxon>
        <taxon>Bacillales</taxon>
        <taxon>Bacillaceae</taxon>
        <taxon>Neobacillus</taxon>
    </lineage>
</organism>
<comment type="caution">
    <text evidence="2">The sequence shown here is derived from an EMBL/GenBank/DDBJ whole genome shotgun (WGS) entry which is preliminary data.</text>
</comment>
<reference evidence="2 3" key="1">
    <citation type="submission" date="2019-06" db="EMBL/GenBank/DDBJ databases">
        <title>Sorghum-associated microbial communities from plants grown in Nebraska, USA.</title>
        <authorList>
            <person name="Schachtman D."/>
        </authorList>
    </citation>
    <scope>NUCLEOTIDE SEQUENCE [LARGE SCALE GENOMIC DNA]</scope>
    <source>
        <strain evidence="2 3">2482</strain>
    </source>
</reference>
<proteinExistence type="predicted"/>
<dbReference type="Pfam" id="PF06898">
    <property type="entry name" value="YqfD"/>
    <property type="match status" value="1"/>
</dbReference>
<protein>
    <recommendedName>
        <fullName evidence="4">Stage IV sporulation protein</fullName>
    </recommendedName>
</protein>
<dbReference type="PIRSF" id="PIRSF029895">
    <property type="entry name" value="SpoIV"/>
    <property type="match status" value="1"/>
</dbReference>